<sequence>MFGVLRSNILSQEELPSLTKLYNIITQEERHRNMIRGREEKPEVTAFVVRQSAPTQDGEQKLVCGYCKKNGHDTDHCFKRIGKYPEWWFDNLGRGRGGRGRGAGRGRGRAVANAVTHTCPEDTAAQPNEDKAESSASRVPPMFTNEQWRVLVKAVENF</sequence>
<dbReference type="PANTHER" id="PTHR34222:SF94">
    <property type="entry name" value="CCHC-TYPE DOMAIN-CONTAINING PROTEIN"/>
    <property type="match status" value="1"/>
</dbReference>
<dbReference type="Proteomes" id="UP001152523">
    <property type="component" value="Unassembled WGS sequence"/>
</dbReference>
<protein>
    <submittedName>
        <fullName evidence="1">Uncharacterized protein</fullName>
    </submittedName>
</protein>
<organism evidence="1 2">
    <name type="scientific">Cuscuta epithymum</name>
    <dbReference type="NCBI Taxonomy" id="186058"/>
    <lineage>
        <taxon>Eukaryota</taxon>
        <taxon>Viridiplantae</taxon>
        <taxon>Streptophyta</taxon>
        <taxon>Embryophyta</taxon>
        <taxon>Tracheophyta</taxon>
        <taxon>Spermatophyta</taxon>
        <taxon>Magnoliopsida</taxon>
        <taxon>eudicotyledons</taxon>
        <taxon>Gunneridae</taxon>
        <taxon>Pentapetalae</taxon>
        <taxon>asterids</taxon>
        <taxon>lamiids</taxon>
        <taxon>Solanales</taxon>
        <taxon>Convolvulaceae</taxon>
        <taxon>Cuscuteae</taxon>
        <taxon>Cuscuta</taxon>
        <taxon>Cuscuta subgen. Cuscuta</taxon>
    </lineage>
</organism>
<gene>
    <name evidence="1" type="ORF">CEPIT_LOCUS35102</name>
</gene>
<accession>A0AAV0FKU5</accession>
<proteinExistence type="predicted"/>
<reference evidence="1" key="1">
    <citation type="submission" date="2022-07" db="EMBL/GenBank/DDBJ databases">
        <authorList>
            <person name="Macas J."/>
            <person name="Novak P."/>
            <person name="Neumann P."/>
        </authorList>
    </citation>
    <scope>NUCLEOTIDE SEQUENCE</scope>
</reference>
<dbReference type="EMBL" id="CAMAPF010000993">
    <property type="protein sequence ID" value="CAH9136201.1"/>
    <property type="molecule type" value="Genomic_DNA"/>
</dbReference>
<comment type="caution">
    <text evidence="1">The sequence shown here is derived from an EMBL/GenBank/DDBJ whole genome shotgun (WGS) entry which is preliminary data.</text>
</comment>
<evidence type="ECO:0000313" key="1">
    <source>
        <dbReference type="EMBL" id="CAH9136201.1"/>
    </source>
</evidence>
<keyword evidence="2" id="KW-1185">Reference proteome</keyword>
<name>A0AAV0FKU5_9ASTE</name>
<dbReference type="AlphaFoldDB" id="A0AAV0FKU5"/>
<evidence type="ECO:0000313" key="2">
    <source>
        <dbReference type="Proteomes" id="UP001152523"/>
    </source>
</evidence>
<dbReference type="PANTHER" id="PTHR34222">
    <property type="entry name" value="GAG_PRE-INTEGRS DOMAIN-CONTAINING PROTEIN"/>
    <property type="match status" value="1"/>
</dbReference>